<accession>A0A9P8TAQ7</accession>
<sequence>MVLVEPKPPAPVEAPNPLVAGLAAPNRPVELLVLVLVLAPNPPKEEPVLVLVDPKGEVFVVGCVDPNRPVAAGLAAPKPPVLPNAEVLVCWLLEPNALFVEVPKADEAVLELPKPPNPEDVERPNIVN</sequence>
<dbReference type="EMBL" id="JAEUBG010005845">
    <property type="protein sequence ID" value="KAH3672166.1"/>
    <property type="molecule type" value="Genomic_DNA"/>
</dbReference>
<reference evidence="1" key="2">
    <citation type="submission" date="2021-01" db="EMBL/GenBank/DDBJ databases">
        <authorList>
            <person name="Schikora-Tamarit M.A."/>
        </authorList>
    </citation>
    <scope>NUCLEOTIDE SEQUENCE</scope>
    <source>
        <strain evidence="1">CBS2887</strain>
    </source>
</reference>
<reference evidence="1" key="1">
    <citation type="journal article" date="2021" name="Open Biol.">
        <title>Shared evolutionary footprints suggest mitochondrial oxidative damage underlies multiple complex I losses in fungi.</title>
        <authorList>
            <person name="Schikora-Tamarit M.A."/>
            <person name="Marcet-Houben M."/>
            <person name="Nosek J."/>
            <person name="Gabaldon T."/>
        </authorList>
    </citation>
    <scope>NUCLEOTIDE SEQUENCE</scope>
    <source>
        <strain evidence="1">CBS2887</strain>
    </source>
</reference>
<dbReference type="Proteomes" id="UP000774326">
    <property type="component" value="Unassembled WGS sequence"/>
</dbReference>
<keyword evidence="2" id="KW-1185">Reference proteome</keyword>
<evidence type="ECO:0000313" key="1">
    <source>
        <dbReference type="EMBL" id="KAH3672166.1"/>
    </source>
</evidence>
<protein>
    <submittedName>
        <fullName evidence="1">Uncharacterized protein</fullName>
    </submittedName>
</protein>
<gene>
    <name evidence="1" type="ORF">WICPIJ_010105</name>
</gene>
<comment type="caution">
    <text evidence="1">The sequence shown here is derived from an EMBL/GenBank/DDBJ whole genome shotgun (WGS) entry which is preliminary data.</text>
</comment>
<name>A0A9P8TAQ7_WICPI</name>
<evidence type="ECO:0000313" key="2">
    <source>
        <dbReference type="Proteomes" id="UP000774326"/>
    </source>
</evidence>
<dbReference type="AlphaFoldDB" id="A0A9P8TAQ7"/>
<proteinExistence type="predicted"/>
<organism evidence="1 2">
    <name type="scientific">Wickerhamomyces pijperi</name>
    <name type="common">Yeast</name>
    <name type="synonym">Pichia pijperi</name>
    <dbReference type="NCBI Taxonomy" id="599730"/>
    <lineage>
        <taxon>Eukaryota</taxon>
        <taxon>Fungi</taxon>
        <taxon>Dikarya</taxon>
        <taxon>Ascomycota</taxon>
        <taxon>Saccharomycotina</taxon>
        <taxon>Saccharomycetes</taxon>
        <taxon>Phaffomycetales</taxon>
        <taxon>Wickerhamomycetaceae</taxon>
        <taxon>Wickerhamomyces</taxon>
    </lineage>
</organism>